<feature type="domain" description="Myb-like" evidence="2">
    <location>
        <begin position="1"/>
        <end position="50"/>
    </location>
</feature>
<evidence type="ECO:0000256" key="1">
    <source>
        <dbReference type="ARBA" id="ARBA00023242"/>
    </source>
</evidence>
<protein>
    <submittedName>
        <fullName evidence="4">Uncharacterized protein</fullName>
    </submittedName>
</protein>
<dbReference type="Pfam" id="PF00249">
    <property type="entry name" value="Myb_DNA-binding"/>
    <property type="match status" value="1"/>
</dbReference>
<dbReference type="AlphaFoldDB" id="A0A1R2D062"/>
<dbReference type="PROSITE" id="PS51294">
    <property type="entry name" value="HTH_MYB"/>
    <property type="match status" value="1"/>
</dbReference>
<dbReference type="CDD" id="cd00167">
    <property type="entry name" value="SANT"/>
    <property type="match status" value="1"/>
</dbReference>
<accession>A0A1R2D062</accession>
<sequence>MVKANRGRWTPQEISIFNHAVKLNMTWKQVAQLIGTRTAEQCRSHNQKMKLYLFNRKTNSQIMYFLYRINKGTQYEPQREYSTNIDTIFEPFDVSNDTAESDEIEMSNFECISLCEELL</sequence>
<evidence type="ECO:0000259" key="3">
    <source>
        <dbReference type="PROSITE" id="PS51294"/>
    </source>
</evidence>
<dbReference type="PROSITE" id="PS50090">
    <property type="entry name" value="MYB_LIKE"/>
    <property type="match status" value="1"/>
</dbReference>
<dbReference type="EMBL" id="MPUH01000023">
    <property type="protein sequence ID" value="OMJ94644.1"/>
    <property type="molecule type" value="Genomic_DNA"/>
</dbReference>
<dbReference type="InterPro" id="IPR009057">
    <property type="entry name" value="Homeodomain-like_sf"/>
</dbReference>
<evidence type="ECO:0000313" key="4">
    <source>
        <dbReference type="EMBL" id="OMJ94644.1"/>
    </source>
</evidence>
<evidence type="ECO:0000313" key="5">
    <source>
        <dbReference type="Proteomes" id="UP000187209"/>
    </source>
</evidence>
<keyword evidence="1" id="KW-0539">Nucleus</keyword>
<evidence type="ECO:0000259" key="2">
    <source>
        <dbReference type="PROSITE" id="PS50090"/>
    </source>
</evidence>
<name>A0A1R2D062_9CILI</name>
<dbReference type="InterPro" id="IPR017930">
    <property type="entry name" value="Myb_dom"/>
</dbReference>
<feature type="domain" description="HTH myb-type" evidence="3">
    <location>
        <begin position="1"/>
        <end position="58"/>
    </location>
</feature>
<dbReference type="InterPro" id="IPR001005">
    <property type="entry name" value="SANT/Myb"/>
</dbReference>
<reference evidence="4 5" key="1">
    <citation type="submission" date="2016-11" db="EMBL/GenBank/DDBJ databases">
        <title>The macronuclear genome of Stentor coeruleus: a giant cell with tiny introns.</title>
        <authorList>
            <person name="Slabodnick M."/>
            <person name="Ruby J.G."/>
            <person name="Reiff S.B."/>
            <person name="Swart E.C."/>
            <person name="Gosai S."/>
            <person name="Prabakaran S."/>
            <person name="Witkowska E."/>
            <person name="Larue G.E."/>
            <person name="Fisher S."/>
            <person name="Freeman R.M."/>
            <person name="Gunawardena J."/>
            <person name="Chu W."/>
            <person name="Stover N.A."/>
            <person name="Gregory B.D."/>
            <person name="Nowacki M."/>
            <person name="Derisi J."/>
            <person name="Roy S.W."/>
            <person name="Marshall W.F."/>
            <person name="Sood P."/>
        </authorList>
    </citation>
    <scope>NUCLEOTIDE SEQUENCE [LARGE SCALE GENOMIC DNA]</scope>
    <source>
        <strain evidence="4">WM001</strain>
    </source>
</reference>
<dbReference type="Proteomes" id="UP000187209">
    <property type="component" value="Unassembled WGS sequence"/>
</dbReference>
<dbReference type="SMART" id="SM00717">
    <property type="entry name" value="SANT"/>
    <property type="match status" value="1"/>
</dbReference>
<gene>
    <name evidence="4" type="ORF">SteCoe_2136</name>
</gene>
<comment type="caution">
    <text evidence="4">The sequence shown here is derived from an EMBL/GenBank/DDBJ whole genome shotgun (WGS) entry which is preliminary data.</text>
</comment>
<proteinExistence type="predicted"/>
<keyword evidence="5" id="KW-1185">Reference proteome</keyword>
<dbReference type="Gene3D" id="1.10.10.60">
    <property type="entry name" value="Homeodomain-like"/>
    <property type="match status" value="1"/>
</dbReference>
<dbReference type="SUPFAM" id="SSF46689">
    <property type="entry name" value="Homeodomain-like"/>
    <property type="match status" value="1"/>
</dbReference>
<dbReference type="PANTHER" id="PTHR12802">
    <property type="entry name" value="SWI/SNF COMPLEX-RELATED"/>
    <property type="match status" value="1"/>
</dbReference>
<organism evidence="4 5">
    <name type="scientific">Stentor coeruleus</name>
    <dbReference type="NCBI Taxonomy" id="5963"/>
    <lineage>
        <taxon>Eukaryota</taxon>
        <taxon>Sar</taxon>
        <taxon>Alveolata</taxon>
        <taxon>Ciliophora</taxon>
        <taxon>Postciliodesmatophora</taxon>
        <taxon>Heterotrichea</taxon>
        <taxon>Heterotrichida</taxon>
        <taxon>Stentoridae</taxon>
        <taxon>Stentor</taxon>
    </lineage>
</organism>